<organism evidence="3 4">
    <name type="scientific">Parachaetomium inaequale</name>
    <dbReference type="NCBI Taxonomy" id="2588326"/>
    <lineage>
        <taxon>Eukaryota</taxon>
        <taxon>Fungi</taxon>
        <taxon>Dikarya</taxon>
        <taxon>Ascomycota</taxon>
        <taxon>Pezizomycotina</taxon>
        <taxon>Sordariomycetes</taxon>
        <taxon>Sordariomycetidae</taxon>
        <taxon>Sordariales</taxon>
        <taxon>Chaetomiaceae</taxon>
        <taxon>Parachaetomium</taxon>
    </lineage>
</organism>
<sequence length="174" mass="18256">MDLDPIDPQTTTPPPPPKPATPLQQKKESRTRTLTTTVLKHPPWSYARLELANPPAQTPTPSSMDMLQIRAYLTAATRQFLGAHGASIPLDILALRPTDGTVWVRVPRPDLGAFVAAVTAFDGVVVSSTGGSMGSSEQGEGVGRMVLHVKAAGDWLGSLIGKGEGEGALWPAGG</sequence>
<dbReference type="GO" id="GO:0000172">
    <property type="term" value="C:ribonuclease MRP complex"/>
    <property type="evidence" value="ECO:0007669"/>
    <property type="project" value="InterPro"/>
</dbReference>
<evidence type="ECO:0000259" key="2">
    <source>
        <dbReference type="Pfam" id="PF20976"/>
    </source>
</evidence>
<evidence type="ECO:0000313" key="3">
    <source>
        <dbReference type="EMBL" id="KAK4042896.1"/>
    </source>
</evidence>
<feature type="compositionally biased region" description="Pro residues" evidence="1">
    <location>
        <begin position="11"/>
        <end position="20"/>
    </location>
</feature>
<dbReference type="GO" id="GO:0004526">
    <property type="term" value="F:ribonuclease P activity"/>
    <property type="evidence" value="ECO:0007669"/>
    <property type="project" value="TreeGrafter"/>
</dbReference>
<dbReference type="GO" id="GO:0008033">
    <property type="term" value="P:tRNA processing"/>
    <property type="evidence" value="ECO:0007669"/>
    <property type="project" value="InterPro"/>
</dbReference>
<dbReference type="InterPro" id="IPR049128">
    <property type="entry name" value="Pop8-like_dom"/>
</dbReference>
<accession>A0AAN6PL33</accession>
<protein>
    <recommendedName>
        <fullName evidence="2">Ribonucleases P/MRP subunit Pop8-like domain-containing protein</fullName>
    </recommendedName>
</protein>
<dbReference type="AlphaFoldDB" id="A0AAN6PL33"/>
<evidence type="ECO:0000256" key="1">
    <source>
        <dbReference type="SAM" id="MobiDB-lite"/>
    </source>
</evidence>
<keyword evidence="4" id="KW-1185">Reference proteome</keyword>
<dbReference type="Pfam" id="PF20976">
    <property type="entry name" value="Pop8"/>
    <property type="match status" value="1"/>
</dbReference>
<proteinExistence type="predicted"/>
<dbReference type="PANTHER" id="PTHR28173:SF1">
    <property type="entry name" value="RIBONUCLEASES P_MRP PROTEIN SUBUNIT POP8"/>
    <property type="match status" value="1"/>
</dbReference>
<dbReference type="GO" id="GO:0005655">
    <property type="term" value="C:nucleolar ribonuclease P complex"/>
    <property type="evidence" value="ECO:0007669"/>
    <property type="project" value="InterPro"/>
</dbReference>
<dbReference type="GO" id="GO:0034965">
    <property type="term" value="P:intronic box C/D snoRNA processing"/>
    <property type="evidence" value="ECO:0007669"/>
    <property type="project" value="TreeGrafter"/>
</dbReference>
<gene>
    <name evidence="3" type="ORF">C8A01DRAFT_44112</name>
</gene>
<reference evidence="4" key="1">
    <citation type="journal article" date="2023" name="Mol. Phylogenet. Evol.">
        <title>Genome-scale phylogeny and comparative genomics of the fungal order Sordariales.</title>
        <authorList>
            <person name="Hensen N."/>
            <person name="Bonometti L."/>
            <person name="Westerberg I."/>
            <person name="Brannstrom I.O."/>
            <person name="Guillou S."/>
            <person name="Cros-Aarteil S."/>
            <person name="Calhoun S."/>
            <person name="Haridas S."/>
            <person name="Kuo A."/>
            <person name="Mondo S."/>
            <person name="Pangilinan J."/>
            <person name="Riley R."/>
            <person name="LaButti K."/>
            <person name="Andreopoulos B."/>
            <person name="Lipzen A."/>
            <person name="Chen C."/>
            <person name="Yan M."/>
            <person name="Daum C."/>
            <person name="Ng V."/>
            <person name="Clum A."/>
            <person name="Steindorff A."/>
            <person name="Ohm R.A."/>
            <person name="Martin F."/>
            <person name="Silar P."/>
            <person name="Natvig D.O."/>
            <person name="Lalanne C."/>
            <person name="Gautier V."/>
            <person name="Ament-Velasquez S.L."/>
            <person name="Kruys A."/>
            <person name="Hutchinson M.I."/>
            <person name="Powell A.J."/>
            <person name="Barry K."/>
            <person name="Miller A.N."/>
            <person name="Grigoriev I.V."/>
            <person name="Debuchy R."/>
            <person name="Gladieux P."/>
            <person name="Hiltunen Thoren M."/>
            <person name="Johannesson H."/>
        </authorList>
    </citation>
    <scope>NUCLEOTIDE SEQUENCE [LARGE SCALE GENOMIC DNA]</scope>
    <source>
        <strain evidence="4">CBS 284.82</strain>
    </source>
</reference>
<name>A0AAN6PL33_9PEZI</name>
<dbReference type="GO" id="GO:0000171">
    <property type="term" value="F:ribonuclease MRP activity"/>
    <property type="evidence" value="ECO:0007669"/>
    <property type="project" value="TreeGrafter"/>
</dbReference>
<dbReference type="EMBL" id="MU854334">
    <property type="protein sequence ID" value="KAK4042896.1"/>
    <property type="molecule type" value="Genomic_DNA"/>
</dbReference>
<dbReference type="Proteomes" id="UP001303115">
    <property type="component" value="Unassembled WGS sequence"/>
</dbReference>
<comment type="caution">
    <text evidence="3">The sequence shown here is derived from an EMBL/GenBank/DDBJ whole genome shotgun (WGS) entry which is preliminary data.</text>
</comment>
<dbReference type="PANTHER" id="PTHR28173">
    <property type="entry name" value="RIBONUCLEASES P/MRP PROTEIN SUBUNIT POP8"/>
    <property type="match status" value="1"/>
</dbReference>
<evidence type="ECO:0000313" key="4">
    <source>
        <dbReference type="Proteomes" id="UP001303115"/>
    </source>
</evidence>
<feature type="region of interest" description="Disordered" evidence="1">
    <location>
        <begin position="1"/>
        <end position="33"/>
    </location>
</feature>
<dbReference type="GO" id="GO:0000294">
    <property type="term" value="P:nuclear-transcribed mRNA catabolic process, RNase MRP-dependent"/>
    <property type="evidence" value="ECO:0007669"/>
    <property type="project" value="TreeGrafter"/>
</dbReference>
<dbReference type="InterPro" id="IPR020347">
    <property type="entry name" value="Pop8"/>
</dbReference>
<feature type="domain" description="Ribonucleases P/MRP subunit Pop8-like" evidence="2">
    <location>
        <begin position="43"/>
        <end position="121"/>
    </location>
</feature>